<dbReference type="EMBL" id="JAUHHV010000007">
    <property type="protein sequence ID" value="KAK1417313.1"/>
    <property type="molecule type" value="Genomic_DNA"/>
</dbReference>
<comment type="caution">
    <text evidence="3">The sequence shown here is derived from an EMBL/GenBank/DDBJ whole genome shotgun (WGS) entry which is preliminary data.</text>
</comment>
<keyword evidence="2" id="KW-0812">Transmembrane</keyword>
<organism evidence="3 4">
    <name type="scientific">Tagetes erecta</name>
    <name type="common">African marigold</name>
    <dbReference type="NCBI Taxonomy" id="13708"/>
    <lineage>
        <taxon>Eukaryota</taxon>
        <taxon>Viridiplantae</taxon>
        <taxon>Streptophyta</taxon>
        <taxon>Embryophyta</taxon>
        <taxon>Tracheophyta</taxon>
        <taxon>Spermatophyta</taxon>
        <taxon>Magnoliopsida</taxon>
        <taxon>eudicotyledons</taxon>
        <taxon>Gunneridae</taxon>
        <taxon>Pentapetalae</taxon>
        <taxon>asterids</taxon>
        <taxon>campanulids</taxon>
        <taxon>Asterales</taxon>
        <taxon>Asteraceae</taxon>
        <taxon>Asteroideae</taxon>
        <taxon>Heliantheae alliance</taxon>
        <taxon>Tageteae</taxon>
        <taxon>Tagetes</taxon>
    </lineage>
</organism>
<feature type="region of interest" description="Disordered" evidence="1">
    <location>
        <begin position="184"/>
        <end position="207"/>
    </location>
</feature>
<feature type="compositionally biased region" description="Acidic residues" evidence="1">
    <location>
        <begin position="145"/>
        <end position="155"/>
    </location>
</feature>
<feature type="region of interest" description="Disordered" evidence="1">
    <location>
        <begin position="47"/>
        <end position="79"/>
    </location>
</feature>
<feature type="transmembrane region" description="Helical" evidence="2">
    <location>
        <begin position="6"/>
        <end position="30"/>
    </location>
</feature>
<keyword evidence="2" id="KW-0472">Membrane</keyword>
<feature type="compositionally biased region" description="Low complexity" evidence="1">
    <location>
        <begin position="47"/>
        <end position="71"/>
    </location>
</feature>
<evidence type="ECO:0000256" key="2">
    <source>
        <dbReference type="SAM" id="Phobius"/>
    </source>
</evidence>
<accession>A0AAD8K7F3</accession>
<evidence type="ECO:0000313" key="3">
    <source>
        <dbReference type="EMBL" id="KAK1417313.1"/>
    </source>
</evidence>
<proteinExistence type="predicted"/>
<name>A0AAD8K7F3_TARER</name>
<gene>
    <name evidence="3" type="ORF">QVD17_26440</name>
</gene>
<evidence type="ECO:0000256" key="1">
    <source>
        <dbReference type="SAM" id="MobiDB-lite"/>
    </source>
</evidence>
<dbReference type="AlphaFoldDB" id="A0AAD8K7F3"/>
<reference evidence="3" key="1">
    <citation type="journal article" date="2023" name="bioRxiv">
        <title>Improved chromosome-level genome assembly for marigold (Tagetes erecta).</title>
        <authorList>
            <person name="Jiang F."/>
            <person name="Yuan L."/>
            <person name="Wang S."/>
            <person name="Wang H."/>
            <person name="Xu D."/>
            <person name="Wang A."/>
            <person name="Fan W."/>
        </authorList>
    </citation>
    <scope>NUCLEOTIDE SEQUENCE</scope>
    <source>
        <strain evidence="3">WSJ</strain>
        <tissue evidence="3">Leaf</tissue>
    </source>
</reference>
<protein>
    <submittedName>
        <fullName evidence="3">Uncharacterized protein</fullName>
    </submittedName>
</protein>
<keyword evidence="2" id="KW-1133">Transmembrane helix</keyword>
<evidence type="ECO:0000313" key="4">
    <source>
        <dbReference type="Proteomes" id="UP001229421"/>
    </source>
</evidence>
<dbReference type="Proteomes" id="UP001229421">
    <property type="component" value="Unassembled WGS sequence"/>
</dbReference>
<feature type="region of interest" description="Disordered" evidence="1">
    <location>
        <begin position="123"/>
        <end position="159"/>
    </location>
</feature>
<sequence>MKTTSYLIIWLTLFLVLILTILLGLLLLLLSDFYSLPLNRRRQLTPPTTTVADITTTTTTGNNSSTHSPSPLNTHALTDDPLNDIEKQLLHSPENQEKRQLQSPENQESGGLSMVYISNPIYGDGNGTPFETPDSSPSRLGTEDSSGDDEGDDITPELTPMKKLPVVACSVCLKDVRLMGMSESDVNSNNGVSSSCSLTPCTSSPSL</sequence>
<keyword evidence="4" id="KW-1185">Reference proteome</keyword>